<evidence type="ECO:0000313" key="2">
    <source>
        <dbReference type="EMBL" id="NUB46752.1"/>
    </source>
</evidence>
<sequence length="213" mass="24143">MPNFDCADIYQEHAFLVELTKGRDAKVQVFEVYGRAPTAREPEWAPETILRCEAEKAVWDAISAEFRTEFNRRLKQDDKPVGRWGSDQTAVQRLFGKELLVLLWAVELPDVREEEIGVAIRNWHGLKPEERWWLYTMTAAATGLAHQAGMGWRGALRQALCFGTRNDAFHLGAVTGRGKLEPRENSAFAEAKTKKKSRKDEGPGLFFVPTPAE</sequence>
<evidence type="ECO:0000313" key="3">
    <source>
        <dbReference type="Proteomes" id="UP000484076"/>
    </source>
</evidence>
<accession>A0A8X8H0W6</accession>
<gene>
    <name evidence="2" type="ORF">GEU84_020370</name>
</gene>
<dbReference type="InterPro" id="IPR024220">
    <property type="entry name" value="DUF3780"/>
</dbReference>
<evidence type="ECO:0000256" key="1">
    <source>
        <dbReference type="SAM" id="MobiDB-lite"/>
    </source>
</evidence>
<proteinExistence type="predicted"/>
<dbReference type="Proteomes" id="UP000484076">
    <property type="component" value="Unassembled WGS sequence"/>
</dbReference>
<reference evidence="2" key="1">
    <citation type="submission" date="2020-05" db="EMBL/GenBank/DDBJ databases">
        <title>Fertoebacter nigrum gen. nov., sp. nov., a new member of the family Rhodobacteraceae.</title>
        <authorList>
            <person name="Szuroczki S."/>
            <person name="Abbaszade G."/>
            <person name="Buni D."/>
            <person name="Schumann P."/>
            <person name="Toth E."/>
        </authorList>
    </citation>
    <scope>NUCLEOTIDE SEQUENCE</scope>
    <source>
        <strain evidence="2">RG-N-1a</strain>
    </source>
</reference>
<name>A0A8X8H0W6_9RHOB</name>
<protein>
    <submittedName>
        <fullName evidence="2">DUF3780 domain-containing protein</fullName>
    </submittedName>
</protein>
<dbReference type="Pfam" id="PF12635">
    <property type="entry name" value="DUF3780"/>
    <property type="match status" value="1"/>
</dbReference>
<dbReference type="AlphaFoldDB" id="A0A8X8H0W6"/>
<dbReference type="EMBL" id="WHUT02000020">
    <property type="protein sequence ID" value="NUB46752.1"/>
    <property type="molecule type" value="Genomic_DNA"/>
</dbReference>
<keyword evidence="3" id="KW-1185">Reference proteome</keyword>
<organism evidence="2 3">
    <name type="scientific">Fertoeibacter niger</name>
    <dbReference type="NCBI Taxonomy" id="2656921"/>
    <lineage>
        <taxon>Bacteria</taxon>
        <taxon>Pseudomonadati</taxon>
        <taxon>Pseudomonadota</taxon>
        <taxon>Alphaproteobacteria</taxon>
        <taxon>Rhodobacterales</taxon>
        <taxon>Paracoccaceae</taxon>
        <taxon>Fertoeibacter</taxon>
    </lineage>
</organism>
<feature type="region of interest" description="Disordered" evidence="1">
    <location>
        <begin position="182"/>
        <end position="213"/>
    </location>
</feature>
<comment type="caution">
    <text evidence="2">The sequence shown here is derived from an EMBL/GenBank/DDBJ whole genome shotgun (WGS) entry which is preliminary data.</text>
</comment>